<comment type="catalytic activity">
    <reaction evidence="11 12">
        <text>L-aspartate 4-semialdehyde + pyruvate = (2S,4S)-4-hydroxy-2,3,4,5-tetrahydrodipicolinate + H2O + H(+)</text>
        <dbReference type="Rhea" id="RHEA:34171"/>
        <dbReference type="ChEBI" id="CHEBI:15361"/>
        <dbReference type="ChEBI" id="CHEBI:15377"/>
        <dbReference type="ChEBI" id="CHEBI:15378"/>
        <dbReference type="ChEBI" id="CHEBI:67139"/>
        <dbReference type="ChEBI" id="CHEBI:537519"/>
        <dbReference type="EC" id="4.3.3.7"/>
    </reaction>
</comment>
<dbReference type="NCBIfam" id="TIGR00674">
    <property type="entry name" value="dapA"/>
    <property type="match status" value="1"/>
</dbReference>
<evidence type="ECO:0000256" key="2">
    <source>
        <dbReference type="ARBA" id="ARBA00005120"/>
    </source>
</evidence>
<evidence type="ECO:0000313" key="16">
    <source>
        <dbReference type="EMBL" id="SAL33594.1"/>
    </source>
</evidence>
<name>A0A158GNA0_9BURK</name>
<dbReference type="Proteomes" id="UP000054683">
    <property type="component" value="Unassembled WGS sequence"/>
</dbReference>
<feature type="site" description="Part of a proton relay during catalysis" evidence="12">
    <location>
        <position position="106"/>
    </location>
</feature>
<dbReference type="InterPro" id="IPR013785">
    <property type="entry name" value="Aldolase_TIM"/>
</dbReference>
<dbReference type="InterPro" id="IPR020625">
    <property type="entry name" value="Schiff_base-form_aldolases_AS"/>
</dbReference>
<dbReference type="SMART" id="SM01130">
    <property type="entry name" value="DHDPS"/>
    <property type="match status" value="1"/>
</dbReference>
<comment type="pathway">
    <text evidence="2 12">Amino-acid biosynthesis; L-lysine biosynthesis via DAP pathway; (S)-tetrahydrodipicolinate from L-aspartate: step 3/4.</text>
</comment>
<dbReference type="RefSeq" id="WP_062085928.1">
    <property type="nucleotide sequence ID" value="NZ_FCOK02000017.1"/>
</dbReference>
<dbReference type="PROSITE" id="PS00666">
    <property type="entry name" value="DHDPS_2"/>
    <property type="match status" value="1"/>
</dbReference>
<accession>A0A158GNA0</accession>
<keyword evidence="5 12" id="KW-0963">Cytoplasm</keyword>
<comment type="caution">
    <text evidence="12">Was originally thought to be a dihydrodipicolinate synthase (DHDPS), catalyzing the condensation of (S)-aspartate-beta-semialdehyde [(S)-ASA] and pyruvate to dihydrodipicolinate (DHDP). However, it was shown in E.coli that the product of the enzymatic reaction is not dihydrodipicolinate but in fact (4S)-4-hydroxy-2,3,4,5-tetrahydro-(2S)-dipicolinic acid (HTPA), and that the consecutive dehydration reaction leading to DHDP is not spontaneous but catalyzed by DapB.</text>
</comment>
<dbReference type="PANTHER" id="PTHR12128:SF66">
    <property type="entry name" value="4-HYDROXY-2-OXOGLUTARATE ALDOLASE, MITOCHONDRIAL"/>
    <property type="match status" value="1"/>
</dbReference>
<sequence>MVSGIWLPIVTPFKDKQVDVDALQRLAERYLSQEISGFVALGTTGEAALLDHSERHKVLRSLFEVIGTRLTVVVGVGGMNTRDMVQEIRELDRWDIGGYLVSAPAYICPDQNGIRWHFDEVARVTERPIILYDVPHRTGVSIETSTVERLIERANIVAIKACAPATFQKLGQMPISLLCGNDDAYVDCLIAGGSGGILTSAHLFADVLAEIHERVLSERTDDAVAFFEALKPVIKLLFSAPNPAGVKAALALDGLIGSETRRPIMEASVTLKEQLRIALDACTRQLSVMA</sequence>
<evidence type="ECO:0000256" key="10">
    <source>
        <dbReference type="ARBA" id="ARBA00023270"/>
    </source>
</evidence>
<feature type="site" description="Part of a proton relay during catalysis" evidence="12">
    <location>
        <position position="43"/>
    </location>
</feature>
<protein>
    <recommendedName>
        <fullName evidence="4 12">4-hydroxy-tetrahydrodipicolinate synthase</fullName>
        <shortName evidence="12">HTPA synthase</shortName>
        <ecNumber evidence="4 12">4.3.3.7</ecNumber>
    </recommendedName>
</protein>
<evidence type="ECO:0000256" key="14">
    <source>
        <dbReference type="PIRSR" id="PIRSR001365-1"/>
    </source>
</evidence>
<evidence type="ECO:0000256" key="11">
    <source>
        <dbReference type="ARBA" id="ARBA00047836"/>
    </source>
</evidence>
<evidence type="ECO:0000256" key="12">
    <source>
        <dbReference type="HAMAP-Rule" id="MF_00418"/>
    </source>
</evidence>
<keyword evidence="9 12" id="KW-0456">Lyase</keyword>
<evidence type="ECO:0000256" key="3">
    <source>
        <dbReference type="ARBA" id="ARBA00007592"/>
    </source>
</evidence>
<dbReference type="InterPro" id="IPR005263">
    <property type="entry name" value="DapA"/>
</dbReference>
<dbReference type="GO" id="GO:0009089">
    <property type="term" value="P:lysine biosynthetic process via diaminopimelate"/>
    <property type="evidence" value="ECO:0007669"/>
    <property type="project" value="UniProtKB-UniRule"/>
</dbReference>
<dbReference type="HAMAP" id="MF_00418">
    <property type="entry name" value="DapA"/>
    <property type="match status" value="1"/>
</dbReference>
<evidence type="ECO:0000256" key="1">
    <source>
        <dbReference type="ARBA" id="ARBA00003294"/>
    </source>
</evidence>
<evidence type="ECO:0000256" key="15">
    <source>
        <dbReference type="PIRSR" id="PIRSR001365-2"/>
    </source>
</evidence>
<dbReference type="Gene3D" id="3.20.20.70">
    <property type="entry name" value="Aldolase class I"/>
    <property type="match status" value="1"/>
</dbReference>
<dbReference type="PIRSF" id="PIRSF001365">
    <property type="entry name" value="DHDPS"/>
    <property type="match status" value="1"/>
</dbReference>
<dbReference type="PANTHER" id="PTHR12128">
    <property type="entry name" value="DIHYDRODIPICOLINATE SYNTHASE"/>
    <property type="match status" value="1"/>
</dbReference>
<reference evidence="16 17" key="1">
    <citation type="submission" date="2016-01" db="EMBL/GenBank/DDBJ databases">
        <authorList>
            <person name="Oliw E.H."/>
        </authorList>
    </citation>
    <scope>NUCLEOTIDE SEQUENCE [LARGE SCALE GENOMIC DNA]</scope>
    <source>
        <strain evidence="16">LMG 27134</strain>
    </source>
</reference>
<evidence type="ECO:0000256" key="13">
    <source>
        <dbReference type="PIRNR" id="PIRNR001365"/>
    </source>
</evidence>
<dbReference type="SUPFAM" id="SSF51569">
    <property type="entry name" value="Aldolase"/>
    <property type="match status" value="1"/>
</dbReference>
<comment type="subunit">
    <text evidence="12">Homotetramer; dimer of dimers.</text>
</comment>
<evidence type="ECO:0000256" key="6">
    <source>
        <dbReference type="ARBA" id="ARBA00022605"/>
    </source>
</evidence>
<comment type="function">
    <text evidence="1 12">Catalyzes the condensation of (S)-aspartate-beta-semialdehyde [(S)-ASA] and pyruvate to 4-hydroxy-tetrahydrodipicolinate (HTPA).</text>
</comment>
<keyword evidence="8 12" id="KW-0457">Lysine biosynthesis</keyword>
<dbReference type="GO" id="GO:0019877">
    <property type="term" value="P:diaminopimelate biosynthetic process"/>
    <property type="evidence" value="ECO:0007669"/>
    <property type="project" value="UniProtKB-UniRule"/>
</dbReference>
<organism evidence="16 17">
    <name type="scientific">Caballeronia udeis</name>
    <dbReference type="NCBI Taxonomy" id="1232866"/>
    <lineage>
        <taxon>Bacteria</taxon>
        <taxon>Pseudomonadati</taxon>
        <taxon>Pseudomonadota</taxon>
        <taxon>Betaproteobacteria</taxon>
        <taxon>Burkholderiales</taxon>
        <taxon>Burkholderiaceae</taxon>
        <taxon>Caballeronia</taxon>
    </lineage>
</organism>
<dbReference type="AlphaFoldDB" id="A0A158GNA0"/>
<gene>
    <name evidence="12" type="primary">dapA</name>
    <name evidence="16" type="ORF">AWB69_03018</name>
</gene>
<dbReference type="OrthoDB" id="9782828at2"/>
<evidence type="ECO:0000256" key="4">
    <source>
        <dbReference type="ARBA" id="ARBA00012086"/>
    </source>
</evidence>
<dbReference type="UniPathway" id="UPA00034">
    <property type="reaction ID" value="UER00017"/>
</dbReference>
<dbReference type="PRINTS" id="PR00146">
    <property type="entry name" value="DHPICSNTHASE"/>
</dbReference>
<evidence type="ECO:0000256" key="5">
    <source>
        <dbReference type="ARBA" id="ARBA00022490"/>
    </source>
</evidence>
<evidence type="ECO:0000313" key="17">
    <source>
        <dbReference type="Proteomes" id="UP000054683"/>
    </source>
</evidence>
<evidence type="ECO:0000256" key="9">
    <source>
        <dbReference type="ARBA" id="ARBA00023239"/>
    </source>
</evidence>
<feature type="active site" description="Proton donor/acceptor" evidence="12 14">
    <location>
        <position position="132"/>
    </location>
</feature>
<dbReference type="Pfam" id="PF00701">
    <property type="entry name" value="DHDPS"/>
    <property type="match status" value="1"/>
</dbReference>
<evidence type="ECO:0000256" key="7">
    <source>
        <dbReference type="ARBA" id="ARBA00022915"/>
    </source>
</evidence>
<dbReference type="EMBL" id="FCOK02000017">
    <property type="protein sequence ID" value="SAL33594.1"/>
    <property type="molecule type" value="Genomic_DNA"/>
</dbReference>
<dbReference type="EC" id="4.3.3.7" evidence="4 12"/>
<dbReference type="CDD" id="cd00950">
    <property type="entry name" value="DHDPS"/>
    <property type="match status" value="1"/>
</dbReference>
<feature type="binding site" evidence="12 15">
    <location>
        <position position="197"/>
    </location>
    <ligand>
        <name>pyruvate</name>
        <dbReference type="ChEBI" id="CHEBI:15361"/>
    </ligand>
</feature>
<evidence type="ECO:0000256" key="8">
    <source>
        <dbReference type="ARBA" id="ARBA00023154"/>
    </source>
</evidence>
<dbReference type="GO" id="GO:0005737">
    <property type="term" value="C:cytoplasm"/>
    <property type="evidence" value="ECO:0007669"/>
    <property type="project" value="UniProtKB-SubCell"/>
</dbReference>
<dbReference type="GO" id="GO:0008840">
    <property type="term" value="F:4-hydroxy-tetrahydrodipicolinate synthase activity"/>
    <property type="evidence" value="ECO:0007669"/>
    <property type="project" value="UniProtKB-UniRule"/>
</dbReference>
<keyword evidence="6 12" id="KW-0028">Amino-acid biosynthesis</keyword>
<comment type="subcellular location">
    <subcellularLocation>
        <location evidence="12">Cytoplasm</location>
    </subcellularLocation>
</comment>
<keyword evidence="7 12" id="KW-0220">Diaminopimelate biosynthesis</keyword>
<feature type="binding site" evidence="12 15">
    <location>
        <position position="44"/>
    </location>
    <ligand>
        <name>pyruvate</name>
        <dbReference type="ChEBI" id="CHEBI:15361"/>
    </ligand>
</feature>
<comment type="similarity">
    <text evidence="3 12 13">Belongs to the DapA family.</text>
</comment>
<feature type="active site" description="Schiff-base intermediate with substrate" evidence="12 14">
    <location>
        <position position="160"/>
    </location>
</feature>
<keyword evidence="10 12" id="KW-0704">Schiff base</keyword>
<proteinExistence type="inferred from homology"/>
<dbReference type="InterPro" id="IPR002220">
    <property type="entry name" value="DapA-like"/>
</dbReference>